<accession>A0AAE0G437</accession>
<gene>
    <name evidence="2" type="ORF">CYMTET_20454</name>
</gene>
<evidence type="ECO:0000313" key="3">
    <source>
        <dbReference type="Proteomes" id="UP001190700"/>
    </source>
</evidence>
<protein>
    <submittedName>
        <fullName evidence="2">Uncharacterized protein</fullName>
    </submittedName>
</protein>
<proteinExistence type="predicted"/>
<evidence type="ECO:0000313" key="2">
    <source>
        <dbReference type="EMBL" id="KAK3271179.1"/>
    </source>
</evidence>
<feature type="compositionally biased region" description="Basic and acidic residues" evidence="1">
    <location>
        <begin position="584"/>
        <end position="626"/>
    </location>
</feature>
<sequence>MVYLPVKWQVKLRKSRLDEYAEAIEWCKEHNKGAKAAVSTGLFPRVKATCLHQRLVGKVQNDAMHASAHALTPDEERSLSKFMTLKNFCGDGEGRDEFMDTQIVHILKARRLVNRKGGRRNIPLSPAAHKILRNGKPGRHFYARFFAKHSELTEKRYSIIELARAAWLTREVSLNYFEKLKVELLEYGIMDAEGNIDLSRIITSDEAPNPLCETLKGHYGKIVCGTGQSSRKKKTVNKERISLDAYVGLDGHFYDPHLIAKCDEVHKSLFPDMGPDCDVLLSPQKNAFQDQTTMFAALQHLDKQATARGIKRPFIWLTDGQSARFTLKVLRFAQSVQIECFVYPPNTTTAHAFLDRIFHDWHVKYTSKFVDTWQKQHPNKAVTKQVFAAVFPQAWHAFTKGVKVDRVAAKVGIPAKGLRPHNIDDSFFPKSNAQRALKEIEESEQDIVLPTPDIAECKTRTQYLERENELLKEKLREALTSPLTPEEAGACRLLGEPIKFPELEPAQRKKTQVSGSMTRNKMIEVLEPAEWDEIFQACESEVQRQEKADERAAREAEIERVRQERHHDCQSDREAREAAAASARAERERVAAERLQARNEKRAEVEARKRERERKAQEKRDELDARKRLRVQGSEAESARNPLADVTNASE</sequence>
<organism evidence="2 3">
    <name type="scientific">Cymbomonas tetramitiformis</name>
    <dbReference type="NCBI Taxonomy" id="36881"/>
    <lineage>
        <taxon>Eukaryota</taxon>
        <taxon>Viridiplantae</taxon>
        <taxon>Chlorophyta</taxon>
        <taxon>Pyramimonadophyceae</taxon>
        <taxon>Pyramimonadales</taxon>
        <taxon>Pyramimonadaceae</taxon>
        <taxon>Cymbomonas</taxon>
    </lineage>
</organism>
<dbReference type="Proteomes" id="UP001190700">
    <property type="component" value="Unassembled WGS sequence"/>
</dbReference>
<evidence type="ECO:0000256" key="1">
    <source>
        <dbReference type="SAM" id="MobiDB-lite"/>
    </source>
</evidence>
<comment type="caution">
    <text evidence="2">The sequence shown here is derived from an EMBL/GenBank/DDBJ whole genome shotgun (WGS) entry which is preliminary data.</text>
</comment>
<keyword evidence="3" id="KW-1185">Reference proteome</keyword>
<feature type="compositionally biased region" description="Basic and acidic residues" evidence="1">
    <location>
        <begin position="546"/>
        <end position="577"/>
    </location>
</feature>
<feature type="region of interest" description="Disordered" evidence="1">
    <location>
        <begin position="546"/>
        <end position="651"/>
    </location>
</feature>
<dbReference type="AlphaFoldDB" id="A0AAE0G437"/>
<dbReference type="EMBL" id="LGRX02009960">
    <property type="protein sequence ID" value="KAK3271179.1"/>
    <property type="molecule type" value="Genomic_DNA"/>
</dbReference>
<name>A0AAE0G437_9CHLO</name>
<reference evidence="2 3" key="1">
    <citation type="journal article" date="2015" name="Genome Biol. Evol.">
        <title>Comparative Genomics of a Bacterivorous Green Alga Reveals Evolutionary Causalities and Consequences of Phago-Mixotrophic Mode of Nutrition.</title>
        <authorList>
            <person name="Burns J.A."/>
            <person name="Paasch A."/>
            <person name="Narechania A."/>
            <person name="Kim E."/>
        </authorList>
    </citation>
    <scope>NUCLEOTIDE SEQUENCE [LARGE SCALE GENOMIC DNA]</scope>
    <source>
        <strain evidence="2 3">PLY_AMNH</strain>
    </source>
</reference>